<protein>
    <submittedName>
        <fullName evidence="1">Uncharacterized protein</fullName>
    </submittedName>
</protein>
<keyword evidence="2" id="KW-1185">Reference proteome</keyword>
<feature type="non-terminal residue" evidence="1">
    <location>
        <position position="69"/>
    </location>
</feature>
<proteinExistence type="predicted"/>
<name>A0ABS8WV53_DATST</name>
<accession>A0ABS8WV53</accession>
<dbReference type="Proteomes" id="UP000823775">
    <property type="component" value="Unassembled WGS sequence"/>
</dbReference>
<reference evidence="1 2" key="1">
    <citation type="journal article" date="2021" name="BMC Genomics">
        <title>Datura genome reveals duplications of psychoactive alkaloid biosynthetic genes and high mutation rate following tissue culture.</title>
        <authorList>
            <person name="Rajewski A."/>
            <person name="Carter-House D."/>
            <person name="Stajich J."/>
            <person name="Litt A."/>
        </authorList>
    </citation>
    <scope>NUCLEOTIDE SEQUENCE [LARGE SCALE GENOMIC DNA]</scope>
    <source>
        <strain evidence="1">AR-01</strain>
    </source>
</reference>
<evidence type="ECO:0000313" key="1">
    <source>
        <dbReference type="EMBL" id="MCE3216820.1"/>
    </source>
</evidence>
<evidence type="ECO:0000313" key="2">
    <source>
        <dbReference type="Proteomes" id="UP000823775"/>
    </source>
</evidence>
<comment type="caution">
    <text evidence="1">The sequence shown here is derived from an EMBL/GenBank/DDBJ whole genome shotgun (WGS) entry which is preliminary data.</text>
</comment>
<sequence length="69" mass="7895">MPIDVDIGSSPVLIGDRQYARPRFMFFSEAAIHQWGSPMIEASTQFPYSYWRTDWRSAEPSPPFADVSP</sequence>
<gene>
    <name evidence="1" type="ORF">HAX54_008286</name>
</gene>
<organism evidence="1 2">
    <name type="scientific">Datura stramonium</name>
    <name type="common">Jimsonweed</name>
    <name type="synonym">Common thornapple</name>
    <dbReference type="NCBI Taxonomy" id="4076"/>
    <lineage>
        <taxon>Eukaryota</taxon>
        <taxon>Viridiplantae</taxon>
        <taxon>Streptophyta</taxon>
        <taxon>Embryophyta</taxon>
        <taxon>Tracheophyta</taxon>
        <taxon>Spermatophyta</taxon>
        <taxon>Magnoliopsida</taxon>
        <taxon>eudicotyledons</taxon>
        <taxon>Gunneridae</taxon>
        <taxon>Pentapetalae</taxon>
        <taxon>asterids</taxon>
        <taxon>lamiids</taxon>
        <taxon>Solanales</taxon>
        <taxon>Solanaceae</taxon>
        <taxon>Solanoideae</taxon>
        <taxon>Datureae</taxon>
        <taxon>Datura</taxon>
    </lineage>
</organism>
<dbReference type="EMBL" id="JACEIK010014293">
    <property type="protein sequence ID" value="MCE3216820.1"/>
    <property type="molecule type" value="Genomic_DNA"/>
</dbReference>